<evidence type="ECO:0008006" key="8">
    <source>
        <dbReference type="Google" id="ProtNLM"/>
    </source>
</evidence>
<feature type="transmembrane region" description="Helical" evidence="5">
    <location>
        <begin position="136"/>
        <end position="155"/>
    </location>
</feature>
<reference evidence="6" key="2">
    <citation type="submission" date="2020-09" db="EMBL/GenBank/DDBJ databases">
        <authorList>
            <person name="Sun Q."/>
            <person name="Zhou Y."/>
        </authorList>
    </citation>
    <scope>NUCLEOTIDE SEQUENCE</scope>
    <source>
        <strain evidence="6">CGMCC 1.15152</strain>
    </source>
</reference>
<dbReference type="Pfam" id="PF02361">
    <property type="entry name" value="CbiQ"/>
    <property type="match status" value="1"/>
</dbReference>
<evidence type="ECO:0000313" key="7">
    <source>
        <dbReference type="Proteomes" id="UP000633205"/>
    </source>
</evidence>
<evidence type="ECO:0000256" key="2">
    <source>
        <dbReference type="ARBA" id="ARBA00022692"/>
    </source>
</evidence>
<evidence type="ECO:0000313" key="6">
    <source>
        <dbReference type="EMBL" id="GGD41078.1"/>
    </source>
</evidence>
<feature type="transmembrane region" description="Helical" evidence="5">
    <location>
        <begin position="96"/>
        <end position="116"/>
    </location>
</feature>
<dbReference type="Proteomes" id="UP000633205">
    <property type="component" value="Unassembled WGS sequence"/>
</dbReference>
<reference evidence="6" key="1">
    <citation type="journal article" date="2014" name="Int. J. Syst. Evol. Microbiol.">
        <title>Complete genome sequence of Corynebacterium casei LMG S-19264T (=DSM 44701T), isolated from a smear-ripened cheese.</title>
        <authorList>
            <consortium name="US DOE Joint Genome Institute (JGI-PGF)"/>
            <person name="Walter F."/>
            <person name="Albersmeier A."/>
            <person name="Kalinowski J."/>
            <person name="Ruckert C."/>
        </authorList>
    </citation>
    <scope>NUCLEOTIDE SEQUENCE</scope>
    <source>
        <strain evidence="6">CGMCC 1.15152</strain>
    </source>
</reference>
<keyword evidence="7" id="KW-1185">Reference proteome</keyword>
<gene>
    <name evidence="6" type="ORF">GCM10010915_22450</name>
</gene>
<dbReference type="PANTHER" id="PTHR33514:SF13">
    <property type="entry name" value="PROTEIN ABCI12, CHLOROPLASTIC"/>
    <property type="match status" value="1"/>
</dbReference>
<evidence type="ECO:0000256" key="4">
    <source>
        <dbReference type="ARBA" id="ARBA00023136"/>
    </source>
</evidence>
<evidence type="ECO:0000256" key="1">
    <source>
        <dbReference type="ARBA" id="ARBA00004141"/>
    </source>
</evidence>
<feature type="transmembrane region" description="Helical" evidence="5">
    <location>
        <begin position="40"/>
        <end position="64"/>
    </location>
</feature>
<keyword evidence="4 5" id="KW-0472">Membrane</keyword>
<comment type="subcellular location">
    <subcellularLocation>
        <location evidence="1">Membrane</location>
        <topology evidence="1">Multi-pass membrane protein</topology>
    </subcellularLocation>
</comment>
<protein>
    <recommendedName>
        <fullName evidence="8">Energy-coupling factor transporter transmembrane protein EcfT</fullName>
    </recommendedName>
</protein>
<keyword evidence="2 5" id="KW-0812">Transmembrane</keyword>
<feature type="transmembrane region" description="Helical" evidence="5">
    <location>
        <begin position="12"/>
        <end position="34"/>
    </location>
</feature>
<evidence type="ECO:0000256" key="5">
    <source>
        <dbReference type="SAM" id="Phobius"/>
    </source>
</evidence>
<keyword evidence="3 5" id="KW-1133">Transmembrane helix</keyword>
<sequence>MIPLYRPGTSPLHRLGAGWKLAGLAVLAVAASVFPHTPVSAVVTLGLTLVVFLIGGLGVTAWLGRVWDLKWIIVFLALTQGIFLGPAPALTGTTRVVAVLLLASVCTMTTPTGEMIDALRRALSPLRRIGVDPWRVAFTVSLTIAVIPVVGALAAQVRDAARARGVRLGPRAIVTLLVLALRHADDMGDALTARGIA</sequence>
<proteinExistence type="predicted"/>
<dbReference type="RefSeq" id="WP_188712307.1">
    <property type="nucleotide sequence ID" value="NZ_BMHO01000001.1"/>
</dbReference>
<comment type="caution">
    <text evidence="6">The sequence shown here is derived from an EMBL/GenBank/DDBJ whole genome shotgun (WGS) entry which is preliminary data.</text>
</comment>
<dbReference type="AlphaFoldDB" id="A0A916YDN9"/>
<accession>A0A916YDN9</accession>
<dbReference type="PANTHER" id="PTHR33514">
    <property type="entry name" value="PROTEIN ABCI12, CHLOROPLASTIC"/>
    <property type="match status" value="1"/>
</dbReference>
<dbReference type="CDD" id="cd16914">
    <property type="entry name" value="EcfT"/>
    <property type="match status" value="1"/>
</dbReference>
<dbReference type="EMBL" id="BMHO01000001">
    <property type="protein sequence ID" value="GGD41078.1"/>
    <property type="molecule type" value="Genomic_DNA"/>
</dbReference>
<evidence type="ECO:0000256" key="3">
    <source>
        <dbReference type="ARBA" id="ARBA00022989"/>
    </source>
</evidence>
<dbReference type="GO" id="GO:0005886">
    <property type="term" value="C:plasma membrane"/>
    <property type="evidence" value="ECO:0007669"/>
    <property type="project" value="TreeGrafter"/>
</dbReference>
<dbReference type="InterPro" id="IPR003339">
    <property type="entry name" value="ABC/ECF_trnsptr_transmembrane"/>
</dbReference>
<feature type="transmembrane region" description="Helical" evidence="5">
    <location>
        <begin position="71"/>
        <end position="90"/>
    </location>
</feature>
<name>A0A916YDN9_9MICO</name>
<organism evidence="6 7">
    <name type="scientific">Microbacterium faecale</name>
    <dbReference type="NCBI Taxonomy" id="1804630"/>
    <lineage>
        <taxon>Bacteria</taxon>
        <taxon>Bacillati</taxon>
        <taxon>Actinomycetota</taxon>
        <taxon>Actinomycetes</taxon>
        <taxon>Micrococcales</taxon>
        <taxon>Microbacteriaceae</taxon>
        <taxon>Microbacterium</taxon>
    </lineage>
</organism>